<comment type="caution">
    <text evidence="1">The sequence shown here is derived from an EMBL/GenBank/DDBJ whole genome shotgun (WGS) entry which is preliminary data.</text>
</comment>
<dbReference type="AlphaFoldDB" id="A0AAV2Q8Z4"/>
<evidence type="ECO:0000313" key="2">
    <source>
        <dbReference type="Proteomes" id="UP001497623"/>
    </source>
</evidence>
<evidence type="ECO:0000313" key="1">
    <source>
        <dbReference type="EMBL" id="CAL4076043.1"/>
    </source>
</evidence>
<name>A0AAV2Q8Z4_MEGNR</name>
<sequence>MMRLPQASVNIKILAAVDLANIFYLEQWGTQEEKQMYLSEKSDTPVILGPTIEMPLDFANLQDSTGNGFITSKAAISLLSLIVVYKGLVLPMTRGKTITNSIPGNSRKRRKKRSSLTNIIQEYINPWIMAGLEDQPRLTDILTKLGVPERKCQDRLVCQAFTYLPHLPHGIRDLLVVLSKRMVDLPDYELAIVYGLGGGGCDLLHVDLPPDNCPDPIDLVNQFLHMNAASNSL</sequence>
<dbReference type="EMBL" id="CAXKWB010004983">
    <property type="protein sequence ID" value="CAL4076043.1"/>
    <property type="molecule type" value="Genomic_DNA"/>
</dbReference>
<proteinExistence type="predicted"/>
<keyword evidence="2" id="KW-1185">Reference proteome</keyword>
<dbReference type="Proteomes" id="UP001497623">
    <property type="component" value="Unassembled WGS sequence"/>
</dbReference>
<gene>
    <name evidence="1" type="ORF">MNOR_LOCUS10041</name>
</gene>
<accession>A0AAV2Q8Z4</accession>
<reference evidence="1 2" key="1">
    <citation type="submission" date="2024-05" db="EMBL/GenBank/DDBJ databases">
        <authorList>
            <person name="Wallberg A."/>
        </authorList>
    </citation>
    <scope>NUCLEOTIDE SEQUENCE [LARGE SCALE GENOMIC DNA]</scope>
</reference>
<organism evidence="1 2">
    <name type="scientific">Meganyctiphanes norvegica</name>
    <name type="common">Northern krill</name>
    <name type="synonym">Thysanopoda norvegica</name>
    <dbReference type="NCBI Taxonomy" id="48144"/>
    <lineage>
        <taxon>Eukaryota</taxon>
        <taxon>Metazoa</taxon>
        <taxon>Ecdysozoa</taxon>
        <taxon>Arthropoda</taxon>
        <taxon>Crustacea</taxon>
        <taxon>Multicrustacea</taxon>
        <taxon>Malacostraca</taxon>
        <taxon>Eumalacostraca</taxon>
        <taxon>Eucarida</taxon>
        <taxon>Euphausiacea</taxon>
        <taxon>Euphausiidae</taxon>
        <taxon>Meganyctiphanes</taxon>
    </lineage>
</organism>
<protein>
    <submittedName>
        <fullName evidence="1">Uncharacterized protein</fullName>
    </submittedName>
</protein>